<evidence type="ECO:0000313" key="2">
    <source>
        <dbReference type="Proteomes" id="UP000320231"/>
    </source>
</evidence>
<reference evidence="1 2" key="1">
    <citation type="journal article" date="2019" name="Microbiol. Resour. Announc.">
        <title>Complete Genome Sequence of Halomonas sulfidaeris Strain Esulfide1 Isolated from a Metal Sulfide Rock at a Depth of 2,200 Meters, Obtained Using Nanopore Sequencing.</title>
        <authorList>
            <person name="Saito M."/>
            <person name="Nishigata A."/>
            <person name="Galipon J."/>
            <person name="Arakawa K."/>
        </authorList>
    </citation>
    <scope>NUCLEOTIDE SEQUENCE [LARGE SCALE GENOMIC DNA]</scope>
    <source>
        <strain evidence="1 2">ATCC BAA-803</strain>
    </source>
</reference>
<proteinExistence type="predicted"/>
<evidence type="ECO:0000313" key="1">
    <source>
        <dbReference type="EMBL" id="BBI63511.1"/>
    </source>
</evidence>
<accession>A0A455UFQ5</accession>
<dbReference type="AlphaFoldDB" id="A0A455UFQ5"/>
<name>A0A455UFQ5_9GAMM</name>
<dbReference type="EMBL" id="AP019514">
    <property type="protein sequence ID" value="BBI63511.1"/>
    <property type="molecule type" value="Genomic_DNA"/>
</dbReference>
<sequence>MPVYSAMMKAADPITGGNRLPPVEAATSTLPDSGLLYPRRCMIGIVTDPVVTTSEVGLPDMVP</sequence>
<dbReference type="Proteomes" id="UP000320231">
    <property type="component" value="Chromosome"/>
</dbReference>
<dbReference type="KEGG" id="hsr:HSBAA_48170"/>
<protein>
    <submittedName>
        <fullName evidence="1">Uncharacterized protein</fullName>
    </submittedName>
</protein>
<organism evidence="1 2">
    <name type="scientific">Vreelandella sulfidaeris</name>
    <dbReference type="NCBI Taxonomy" id="115553"/>
    <lineage>
        <taxon>Bacteria</taxon>
        <taxon>Pseudomonadati</taxon>
        <taxon>Pseudomonadota</taxon>
        <taxon>Gammaproteobacteria</taxon>
        <taxon>Oceanospirillales</taxon>
        <taxon>Halomonadaceae</taxon>
        <taxon>Vreelandella</taxon>
    </lineage>
</organism>
<gene>
    <name evidence="1" type="ORF">HSBAA_48170</name>
</gene>